<accession>A0ACC1QE06</accession>
<evidence type="ECO:0000313" key="2">
    <source>
        <dbReference type="Proteomes" id="UP001148737"/>
    </source>
</evidence>
<organism evidence="1 2">
    <name type="scientific">Lecanicillium saksenae</name>
    <dbReference type="NCBI Taxonomy" id="468837"/>
    <lineage>
        <taxon>Eukaryota</taxon>
        <taxon>Fungi</taxon>
        <taxon>Dikarya</taxon>
        <taxon>Ascomycota</taxon>
        <taxon>Pezizomycotina</taxon>
        <taxon>Sordariomycetes</taxon>
        <taxon>Hypocreomycetidae</taxon>
        <taxon>Hypocreales</taxon>
        <taxon>Cordycipitaceae</taxon>
        <taxon>Lecanicillium</taxon>
    </lineage>
</organism>
<keyword evidence="2" id="KW-1185">Reference proteome</keyword>
<gene>
    <name evidence="1" type="ORF">NLG97_g10621</name>
</gene>
<dbReference type="EMBL" id="JANAKD010002770">
    <property type="protein sequence ID" value="KAJ3472937.1"/>
    <property type="molecule type" value="Genomic_DNA"/>
</dbReference>
<comment type="caution">
    <text evidence="1">The sequence shown here is derived from an EMBL/GenBank/DDBJ whole genome shotgun (WGS) entry which is preliminary data.</text>
</comment>
<evidence type="ECO:0000313" key="1">
    <source>
        <dbReference type="EMBL" id="KAJ3472937.1"/>
    </source>
</evidence>
<sequence>METLDIEDYEKERLQEVADGMLAIYRTLARIYYLDPEAIEEGPHDITDNIPVYRAYGLDDAVIYLYSILPYVDTSGSQGLGVFMPSEFADFRDTSILARSRNPFGLKTLIYCTRRHLLWRRSAVDIEFAVDNPSDDLSGAPEQMSDDGSEASISHDARRGEEDEACPIASGHPAAAELRNINESFMSLRKLPGEPENAESVWRSRPSVTRRLCEKPGWHQGEFDGEGLLASLAREYAAGYTRERMSAELTLLKRAQKRKSHRCNNAKIQQGPIQAGTVVASTEAEGQDRFELWMNQFLSEQDGDKDKEELAMWESRTHLRRSCA</sequence>
<protein>
    <submittedName>
        <fullName evidence="1">Uncharacterized protein</fullName>
    </submittedName>
</protein>
<dbReference type="Proteomes" id="UP001148737">
    <property type="component" value="Unassembled WGS sequence"/>
</dbReference>
<reference evidence="1" key="1">
    <citation type="submission" date="2022-07" db="EMBL/GenBank/DDBJ databases">
        <title>Genome Sequence of Lecanicillium saksenae.</title>
        <authorList>
            <person name="Buettner E."/>
        </authorList>
    </citation>
    <scope>NUCLEOTIDE SEQUENCE</scope>
    <source>
        <strain evidence="1">VT-O1</strain>
    </source>
</reference>
<name>A0ACC1QE06_9HYPO</name>
<proteinExistence type="predicted"/>